<evidence type="ECO:0000256" key="5">
    <source>
        <dbReference type="SAM" id="Phobius"/>
    </source>
</evidence>
<feature type="domain" description="EXS" evidence="6">
    <location>
        <begin position="180"/>
        <end position="385"/>
    </location>
</feature>
<dbReference type="EMBL" id="JNBR01001424">
    <property type="protein sequence ID" value="OQR87754.1"/>
    <property type="molecule type" value="Genomic_DNA"/>
</dbReference>
<dbReference type="OrthoDB" id="9970435at2759"/>
<sequence length="432" mass="48626">MVSDVAYFFGGPLAISTFVLGAAGNLYVFQRMGFPLERIFGTKEGEVPSAGGVAAFAGLLFILLGVLYEAFRRHDVLLMAQHHELVLVFYCLVVLLLIFAPFDILHRRFRHFLGRKLYKCLFPFTWQGSATLRLPLTETPFVEVFLADGLTSMSKVFHDIAVGVLMLMESIDGRETIMYTSKMKRHPMPYLCAAMPYLIRATQCLISYKRAPLANDKFLHLLNTFKYGTGLCVIFVGALPAVLGASPATTSFFVLDGQTMFLLAACCNSLYSLFWDVVMDWGLGQPEAEARYLRHPLLYRRPVVYYVAIGLDCGLRILWATSNWAWVDIVGAEFKVVMEVAEVLRRCMWNCLRVEWQCVKLGLDLLKPVSPPLVRGGKTKNSNDRLDVLHEMPRSPTSVVIRNLADEDDAPLLHHQPLSPRKLKHTADELVA</sequence>
<evidence type="ECO:0000256" key="3">
    <source>
        <dbReference type="ARBA" id="ARBA00022989"/>
    </source>
</evidence>
<organism evidence="7 8">
    <name type="scientific">Achlya hypogyna</name>
    <name type="common">Oomycete</name>
    <name type="synonym">Protoachlya hypogyna</name>
    <dbReference type="NCBI Taxonomy" id="1202772"/>
    <lineage>
        <taxon>Eukaryota</taxon>
        <taxon>Sar</taxon>
        <taxon>Stramenopiles</taxon>
        <taxon>Oomycota</taxon>
        <taxon>Saprolegniomycetes</taxon>
        <taxon>Saprolegniales</taxon>
        <taxon>Achlyaceae</taxon>
        <taxon>Achlya</taxon>
    </lineage>
</organism>
<evidence type="ECO:0000256" key="2">
    <source>
        <dbReference type="ARBA" id="ARBA00022692"/>
    </source>
</evidence>
<dbReference type="PANTHER" id="PTHR10783">
    <property type="entry name" value="XENOTROPIC AND POLYTROPIC RETROVIRUS RECEPTOR 1-RELATED"/>
    <property type="match status" value="1"/>
</dbReference>
<evidence type="ECO:0000256" key="1">
    <source>
        <dbReference type="ARBA" id="ARBA00004141"/>
    </source>
</evidence>
<keyword evidence="8" id="KW-1185">Reference proteome</keyword>
<keyword evidence="4 5" id="KW-0472">Membrane</keyword>
<evidence type="ECO:0000313" key="8">
    <source>
        <dbReference type="Proteomes" id="UP000243579"/>
    </source>
</evidence>
<dbReference type="PROSITE" id="PS51380">
    <property type="entry name" value="EXS"/>
    <property type="match status" value="1"/>
</dbReference>
<feature type="transmembrane region" description="Helical" evidence="5">
    <location>
        <begin position="87"/>
        <end position="105"/>
    </location>
</feature>
<name>A0A1V9YPV6_ACHHY</name>
<dbReference type="Proteomes" id="UP000243579">
    <property type="component" value="Unassembled WGS sequence"/>
</dbReference>
<keyword evidence="2 5" id="KW-0812">Transmembrane</keyword>
<evidence type="ECO:0000313" key="7">
    <source>
        <dbReference type="EMBL" id="OQR87754.1"/>
    </source>
</evidence>
<keyword evidence="3 5" id="KW-1133">Transmembrane helix</keyword>
<comment type="subcellular location">
    <subcellularLocation>
        <location evidence="1">Membrane</location>
        <topology evidence="1">Multi-pass membrane protein</topology>
    </subcellularLocation>
</comment>
<reference evidence="7 8" key="1">
    <citation type="journal article" date="2014" name="Genome Biol. Evol.">
        <title>The secreted proteins of Achlya hypogyna and Thraustotheca clavata identify the ancestral oomycete secretome and reveal gene acquisitions by horizontal gene transfer.</title>
        <authorList>
            <person name="Misner I."/>
            <person name="Blouin N."/>
            <person name="Leonard G."/>
            <person name="Richards T.A."/>
            <person name="Lane C.E."/>
        </authorList>
    </citation>
    <scope>NUCLEOTIDE SEQUENCE [LARGE SCALE GENOMIC DNA]</scope>
    <source>
        <strain evidence="7 8">ATCC 48635</strain>
    </source>
</reference>
<dbReference type="Pfam" id="PF03124">
    <property type="entry name" value="EXS"/>
    <property type="match status" value="1"/>
</dbReference>
<gene>
    <name evidence="7" type="ORF">ACHHYP_08072</name>
</gene>
<evidence type="ECO:0000259" key="6">
    <source>
        <dbReference type="PROSITE" id="PS51380"/>
    </source>
</evidence>
<comment type="caution">
    <text evidence="7">The sequence shown here is derived from an EMBL/GenBank/DDBJ whole genome shotgun (WGS) entry which is preliminary data.</text>
</comment>
<dbReference type="PANTHER" id="PTHR10783:SF46">
    <property type="entry name" value="PROTEIN ERD1 HOMOLOG 2"/>
    <property type="match status" value="1"/>
</dbReference>
<feature type="transmembrane region" description="Helical" evidence="5">
    <location>
        <begin position="6"/>
        <end position="29"/>
    </location>
</feature>
<dbReference type="InterPro" id="IPR004342">
    <property type="entry name" value="EXS_C"/>
</dbReference>
<dbReference type="GO" id="GO:0005737">
    <property type="term" value="C:cytoplasm"/>
    <property type="evidence" value="ECO:0007669"/>
    <property type="project" value="TreeGrafter"/>
</dbReference>
<dbReference type="AlphaFoldDB" id="A0A1V9YPV6"/>
<accession>A0A1V9YPV6</accession>
<protein>
    <submittedName>
        <fullName evidence="7">Inositol monophosphatase</fullName>
    </submittedName>
</protein>
<proteinExistence type="predicted"/>
<feature type="transmembrane region" description="Helical" evidence="5">
    <location>
        <begin position="50"/>
        <end position="67"/>
    </location>
</feature>
<dbReference type="GO" id="GO:0016020">
    <property type="term" value="C:membrane"/>
    <property type="evidence" value="ECO:0007669"/>
    <property type="project" value="UniProtKB-SubCell"/>
</dbReference>
<dbReference type="STRING" id="1202772.A0A1V9YPV6"/>
<evidence type="ECO:0000256" key="4">
    <source>
        <dbReference type="ARBA" id="ARBA00023136"/>
    </source>
</evidence>